<reference evidence="2 3" key="1">
    <citation type="submission" date="2019-07" db="EMBL/GenBank/DDBJ databases">
        <title>Deinococcus detaillus sp. nov., isolated from humus soil in Antarctica.</title>
        <authorList>
            <person name="Zhang K."/>
        </authorList>
    </citation>
    <scope>NUCLEOTIDE SEQUENCE [LARGE SCALE GENOMIC DNA]</scope>
    <source>
        <strain evidence="2 3">H1</strain>
    </source>
</reference>
<dbReference type="AlphaFoldDB" id="A0A553V1P7"/>
<organism evidence="2 3">
    <name type="scientific">Deinococcus detaillensis</name>
    <dbReference type="NCBI Taxonomy" id="2592048"/>
    <lineage>
        <taxon>Bacteria</taxon>
        <taxon>Thermotogati</taxon>
        <taxon>Deinococcota</taxon>
        <taxon>Deinococci</taxon>
        <taxon>Deinococcales</taxon>
        <taxon>Deinococcaceae</taxon>
        <taxon>Deinococcus</taxon>
    </lineage>
</organism>
<dbReference type="RefSeq" id="WP_143720143.1">
    <property type="nucleotide sequence ID" value="NZ_VKDB01000005.1"/>
</dbReference>
<keyword evidence="1" id="KW-1133">Transmembrane helix</keyword>
<keyword evidence="1" id="KW-0812">Transmembrane</keyword>
<evidence type="ECO:0000313" key="3">
    <source>
        <dbReference type="Proteomes" id="UP000316092"/>
    </source>
</evidence>
<proteinExistence type="predicted"/>
<name>A0A553V1P7_9DEIO</name>
<feature type="transmembrane region" description="Helical" evidence="1">
    <location>
        <begin position="94"/>
        <end position="112"/>
    </location>
</feature>
<gene>
    <name evidence="2" type="ORF">FNU79_06845</name>
</gene>
<comment type="caution">
    <text evidence="2">The sequence shown here is derived from an EMBL/GenBank/DDBJ whole genome shotgun (WGS) entry which is preliminary data.</text>
</comment>
<dbReference type="EMBL" id="VKDB01000005">
    <property type="protein sequence ID" value="TSA86375.1"/>
    <property type="molecule type" value="Genomic_DNA"/>
</dbReference>
<evidence type="ECO:0000256" key="1">
    <source>
        <dbReference type="SAM" id="Phobius"/>
    </source>
</evidence>
<dbReference type="OrthoDB" id="9836394at2"/>
<protein>
    <submittedName>
        <fullName evidence="2">Uncharacterized protein</fullName>
    </submittedName>
</protein>
<keyword evidence="1" id="KW-0472">Membrane</keyword>
<keyword evidence="3" id="KW-1185">Reference proteome</keyword>
<sequence>MKSTPLQVSDTKRFALAGPLNGVQLLQRVAALDFPRPALTSWDRQVEPPPNVWATSPCYRRDLPVPAYEARQGSLVWRRPKQAAVLPRSLNYRLVHLVLSLSALLLMTYLLWHSSIHP</sequence>
<accession>A0A553V1P7</accession>
<evidence type="ECO:0000313" key="2">
    <source>
        <dbReference type="EMBL" id="TSA86375.1"/>
    </source>
</evidence>
<dbReference type="Proteomes" id="UP000316092">
    <property type="component" value="Unassembled WGS sequence"/>
</dbReference>